<evidence type="ECO:0000313" key="2">
    <source>
        <dbReference type="Proteomes" id="UP000887578"/>
    </source>
</evidence>
<evidence type="ECO:0000313" key="3">
    <source>
        <dbReference type="WBParaSite" id="PDA_v2.g2855.t1"/>
    </source>
</evidence>
<protein>
    <submittedName>
        <fullName evidence="3">Uncharacterized protein</fullName>
    </submittedName>
</protein>
<evidence type="ECO:0000256" key="1">
    <source>
        <dbReference type="SAM" id="MobiDB-lite"/>
    </source>
</evidence>
<sequence>MATKDSCLFLTNKQQTFGNSDSSYSTINLNLNKSHISSDVTPIKSNNSTFNNKSFQSNDFGGSPKKPIKFKDKNDKTAQKICPSEYFNLHEFEKEERNNAVNRWNKKYSKSANNSTLSLHIAAFENAVEDVEQKNIDEVSTKLNKKNCFEFIRQQQDTRNEPEVMQFQASQRLLNTDDEADKENQPSGSQNSVSAKTLTKEKRQETLIRCWRTRI</sequence>
<accession>A0A914QAJ6</accession>
<keyword evidence="2" id="KW-1185">Reference proteome</keyword>
<name>A0A914QAJ6_9BILA</name>
<organism evidence="2 3">
    <name type="scientific">Panagrolaimus davidi</name>
    <dbReference type="NCBI Taxonomy" id="227884"/>
    <lineage>
        <taxon>Eukaryota</taxon>
        <taxon>Metazoa</taxon>
        <taxon>Ecdysozoa</taxon>
        <taxon>Nematoda</taxon>
        <taxon>Chromadorea</taxon>
        <taxon>Rhabditida</taxon>
        <taxon>Tylenchina</taxon>
        <taxon>Panagrolaimomorpha</taxon>
        <taxon>Panagrolaimoidea</taxon>
        <taxon>Panagrolaimidae</taxon>
        <taxon>Panagrolaimus</taxon>
    </lineage>
</organism>
<feature type="compositionally biased region" description="Polar residues" evidence="1">
    <location>
        <begin position="185"/>
        <end position="197"/>
    </location>
</feature>
<dbReference type="Proteomes" id="UP000887578">
    <property type="component" value="Unplaced"/>
</dbReference>
<reference evidence="3" key="1">
    <citation type="submission" date="2022-11" db="UniProtKB">
        <authorList>
            <consortium name="WormBaseParasite"/>
        </authorList>
    </citation>
    <scope>IDENTIFICATION</scope>
</reference>
<proteinExistence type="predicted"/>
<dbReference type="WBParaSite" id="PDA_v2.g2855.t1">
    <property type="protein sequence ID" value="PDA_v2.g2855.t1"/>
    <property type="gene ID" value="PDA_v2.g2855"/>
</dbReference>
<dbReference type="AlphaFoldDB" id="A0A914QAJ6"/>
<feature type="compositionally biased region" description="Low complexity" evidence="1">
    <location>
        <begin position="47"/>
        <end position="58"/>
    </location>
</feature>
<feature type="region of interest" description="Disordered" evidence="1">
    <location>
        <begin position="178"/>
        <end position="202"/>
    </location>
</feature>
<feature type="region of interest" description="Disordered" evidence="1">
    <location>
        <begin position="47"/>
        <end position="74"/>
    </location>
</feature>